<dbReference type="RefSeq" id="WP_176066134.1">
    <property type="nucleotide sequence ID" value="NZ_BJTG01000006.1"/>
</dbReference>
<sequence length="361" mass="35413">MAIAEVGGGALARGASELGDAAGPALADSAAAPARRLPEASVAGAWGRGALDDAAAVPEQARPYPPMPARTGYAPRALAFTAAERGYASPSATAKAASKTSATATAKKASSSRTTATKTSAKTTSKTTSKSTSAELAFLSDPRLSIEDKLFQFMALMQQKSDRELVDAMKQYEVKKAASAAKSGSTSKSSGGAGDEPKTSGGGGGGGLFGALGDALGGLAKTVVGGAESLAKDLGGPLLAAGCTAVGLPFLAPVALEVGGTLAKTAVSGLAAAAGLDALGSPAKSSGGSSRAAASGTSKASSSAAGASSKSAAADDGELDEKLEMMKLQRLVEKQSTMFAALSNVLKALHESQMSAVNNIR</sequence>
<comment type="caution">
    <text evidence="2">The sequence shown here is derived from an EMBL/GenBank/DDBJ whole genome shotgun (WGS) entry which is preliminary data.</text>
</comment>
<organism evidence="2 3">
    <name type="scientific">Anaeromyxobacter diazotrophicus</name>
    <dbReference type="NCBI Taxonomy" id="2590199"/>
    <lineage>
        <taxon>Bacteria</taxon>
        <taxon>Pseudomonadati</taxon>
        <taxon>Myxococcota</taxon>
        <taxon>Myxococcia</taxon>
        <taxon>Myxococcales</taxon>
        <taxon>Cystobacterineae</taxon>
        <taxon>Anaeromyxobacteraceae</taxon>
        <taxon>Anaeromyxobacter</taxon>
    </lineage>
</organism>
<proteinExistence type="predicted"/>
<evidence type="ECO:0000313" key="2">
    <source>
        <dbReference type="EMBL" id="GEJ58006.1"/>
    </source>
</evidence>
<feature type="region of interest" description="Disordered" evidence="1">
    <location>
        <begin position="180"/>
        <end position="205"/>
    </location>
</feature>
<feature type="compositionally biased region" description="Low complexity" evidence="1">
    <location>
        <begin position="21"/>
        <end position="34"/>
    </location>
</feature>
<reference evidence="3" key="1">
    <citation type="journal article" date="2020" name="Appl. Environ. Microbiol.">
        <title>Diazotrophic Anaeromyxobacter Isolates from Soils.</title>
        <authorList>
            <person name="Masuda Y."/>
            <person name="Yamanaka H."/>
            <person name="Xu Z.X."/>
            <person name="Shiratori Y."/>
            <person name="Aono T."/>
            <person name="Amachi S."/>
            <person name="Senoo K."/>
            <person name="Itoh H."/>
        </authorList>
    </citation>
    <scope>NUCLEOTIDE SEQUENCE [LARGE SCALE GENOMIC DNA]</scope>
    <source>
        <strain evidence="3">R267</strain>
    </source>
</reference>
<dbReference type="EMBL" id="BJTG01000006">
    <property type="protein sequence ID" value="GEJ58006.1"/>
    <property type="molecule type" value="Genomic_DNA"/>
</dbReference>
<gene>
    <name evidence="2" type="ORF">AMYX_27470</name>
</gene>
<protein>
    <submittedName>
        <fullName evidence="2">Uncharacterized protein</fullName>
    </submittedName>
</protein>
<feature type="compositionally biased region" description="Low complexity" evidence="1">
    <location>
        <begin position="180"/>
        <end position="190"/>
    </location>
</feature>
<dbReference type="Proteomes" id="UP000503640">
    <property type="component" value="Unassembled WGS sequence"/>
</dbReference>
<name>A0A7I9VNL7_9BACT</name>
<feature type="region of interest" description="Disordered" evidence="1">
    <location>
        <begin position="91"/>
        <end position="132"/>
    </location>
</feature>
<evidence type="ECO:0000313" key="3">
    <source>
        <dbReference type="Proteomes" id="UP000503640"/>
    </source>
</evidence>
<accession>A0A7I9VNL7</accession>
<evidence type="ECO:0000256" key="1">
    <source>
        <dbReference type="SAM" id="MobiDB-lite"/>
    </source>
</evidence>
<feature type="region of interest" description="Disordered" evidence="1">
    <location>
        <begin position="21"/>
        <end position="40"/>
    </location>
</feature>
<keyword evidence="3" id="KW-1185">Reference proteome</keyword>
<dbReference type="AlphaFoldDB" id="A0A7I9VNL7"/>
<feature type="compositionally biased region" description="Low complexity" evidence="1">
    <location>
        <begin position="284"/>
        <end position="314"/>
    </location>
</feature>
<feature type="region of interest" description="Disordered" evidence="1">
    <location>
        <begin position="284"/>
        <end position="319"/>
    </location>
</feature>